<gene>
    <name evidence="4" type="ORF">GCM10025772_00450</name>
</gene>
<sequence length="907" mass="103086">MVKKLILAAVLWAGWVITAPAAPVTPEAIMAFETLEAPVLSDNGEVVAYVGRPDRGDPVGYLRRGDGHTFTLPRAADPQLSADGAYALFVTPPALLERENADKKERKALKSGRLLVNSRSGMQLRFERVKSAQFSHDGRFLLVWHEADEATDAPGEEKAESDNEPAPTLGSRLMIRDLKRSLNKTFERVHHLEVAADGFGIAFSTATGESAGNGIYRLDSDLNPILVWQESSGVSGDLALSRDGRHLAFTWGDDAVPKRQREHRVAYYFDEDLQWQDLNHADYLVSGFSELTFSRDAERLFIGRQARRPEVRTPEPYADNKALRDSETLLAHRQVQVWHGDDERIKPNEQNRFDEEFKRQYQGVWHLDDDLFIQLTDPLVPDLQLADNTRYLLAHSDQLYRKMISWAGFYRDWYLVDLRTGQRRRLVEQTLEADEPSLSPHDEAVIWHVRGALKWHDIKANRTVTLGKGFADEDHDYPSPAPGYGMGPWLEPGQGALVYDKYDVFQARGGELTRLTEGRDRQEIFRVVESDPEARWAQSQVPLLLHRHNEVTREEGLARYTVATETMEPWLRGSQRYRFVTKAKGSDAALFTLERYDRYPDLQRSLGWQGQLEQVSHLGKQLETLDWGRAQRISWRSRKGEVLSGVVITPPGYDGSAPLPTIVYFYRFMSDRLHQFPQMALNHRPNFPWFASEGYAVFLPDVRFEIGHPGRSTADALIPGVETLIRMGITDPDAVGLQGHSWAGYQSAQLVTLTDMFKAVVTGAPVANMTSAYTGIRLGSGLGRQFQYEAGQSRIGRSLYEAPELYIENSPVFHAEKINTPMVIMFGDRDDAVPWEQGIELYLAMRRLSKPVVMLQYEDEPHHLKKYPNKLDYSLKMMAFFNHTLKGAPAPHWWRDGVPYSPEDPKE</sequence>
<dbReference type="Pfam" id="PF00326">
    <property type="entry name" value="Peptidase_S9"/>
    <property type="match status" value="1"/>
</dbReference>
<dbReference type="Gene3D" id="3.40.50.1820">
    <property type="entry name" value="alpha/beta hydrolase"/>
    <property type="match status" value="1"/>
</dbReference>
<dbReference type="InterPro" id="IPR029058">
    <property type="entry name" value="AB_hydrolase_fold"/>
</dbReference>
<dbReference type="Proteomes" id="UP001501600">
    <property type="component" value="Unassembled WGS sequence"/>
</dbReference>
<dbReference type="InterPro" id="IPR001375">
    <property type="entry name" value="Peptidase_S9_cat"/>
</dbReference>
<dbReference type="PANTHER" id="PTHR42776:SF4">
    <property type="entry name" value="ACYLAMINO-ACID-RELEASING ENZYME"/>
    <property type="match status" value="1"/>
</dbReference>
<organism evidence="4 5">
    <name type="scientific">Ferrimonas gelatinilytica</name>
    <dbReference type="NCBI Taxonomy" id="1255257"/>
    <lineage>
        <taxon>Bacteria</taxon>
        <taxon>Pseudomonadati</taxon>
        <taxon>Pseudomonadota</taxon>
        <taxon>Gammaproteobacteria</taxon>
        <taxon>Alteromonadales</taxon>
        <taxon>Ferrimonadaceae</taxon>
        <taxon>Ferrimonas</taxon>
    </lineage>
</organism>
<keyword evidence="2" id="KW-0732">Signal</keyword>
<feature type="signal peptide" evidence="2">
    <location>
        <begin position="1"/>
        <end position="21"/>
    </location>
</feature>
<protein>
    <submittedName>
        <fullName evidence="4">Prolyl oligopeptidase family serine peptidase</fullName>
    </submittedName>
</protein>
<keyword evidence="5" id="KW-1185">Reference proteome</keyword>
<dbReference type="SUPFAM" id="SSF53474">
    <property type="entry name" value="alpha/beta-Hydrolases"/>
    <property type="match status" value="1"/>
</dbReference>
<comment type="caution">
    <text evidence="4">The sequence shown here is derived from an EMBL/GenBank/DDBJ whole genome shotgun (WGS) entry which is preliminary data.</text>
</comment>
<evidence type="ECO:0000259" key="3">
    <source>
        <dbReference type="Pfam" id="PF00326"/>
    </source>
</evidence>
<evidence type="ECO:0000256" key="2">
    <source>
        <dbReference type="SAM" id="SignalP"/>
    </source>
</evidence>
<evidence type="ECO:0000256" key="1">
    <source>
        <dbReference type="ARBA" id="ARBA00022801"/>
    </source>
</evidence>
<feature type="domain" description="Peptidase S9 prolyl oligopeptidase catalytic" evidence="3">
    <location>
        <begin position="688"/>
        <end position="886"/>
    </location>
</feature>
<name>A0ABP9RRW0_9GAMM</name>
<keyword evidence="1" id="KW-0378">Hydrolase</keyword>
<evidence type="ECO:0000313" key="5">
    <source>
        <dbReference type="Proteomes" id="UP001501600"/>
    </source>
</evidence>
<accession>A0ABP9RRW0</accession>
<evidence type="ECO:0000313" key="4">
    <source>
        <dbReference type="EMBL" id="GAA5185966.1"/>
    </source>
</evidence>
<reference evidence="5" key="1">
    <citation type="journal article" date="2019" name="Int. J. Syst. Evol. Microbiol.">
        <title>The Global Catalogue of Microorganisms (GCM) 10K type strain sequencing project: providing services to taxonomists for standard genome sequencing and annotation.</title>
        <authorList>
            <consortium name="The Broad Institute Genomics Platform"/>
            <consortium name="The Broad Institute Genome Sequencing Center for Infectious Disease"/>
            <person name="Wu L."/>
            <person name="Ma J."/>
        </authorList>
    </citation>
    <scope>NUCLEOTIDE SEQUENCE [LARGE SCALE GENOMIC DNA]</scope>
    <source>
        <strain evidence="5">JCM 18720</strain>
    </source>
</reference>
<proteinExistence type="predicted"/>
<dbReference type="PANTHER" id="PTHR42776">
    <property type="entry name" value="SERINE PEPTIDASE S9 FAMILY MEMBER"/>
    <property type="match status" value="1"/>
</dbReference>
<dbReference type="EMBL" id="BAABLF010000001">
    <property type="protein sequence ID" value="GAA5185966.1"/>
    <property type="molecule type" value="Genomic_DNA"/>
</dbReference>
<dbReference type="SUPFAM" id="SSF82171">
    <property type="entry name" value="DPP6 N-terminal domain-like"/>
    <property type="match status" value="1"/>
</dbReference>
<feature type="chain" id="PRO_5046769677" evidence="2">
    <location>
        <begin position="22"/>
        <end position="907"/>
    </location>
</feature>